<evidence type="ECO:0000256" key="7">
    <source>
        <dbReference type="ARBA" id="ARBA00023163"/>
    </source>
</evidence>
<evidence type="ECO:0000256" key="6">
    <source>
        <dbReference type="ARBA" id="ARBA00023125"/>
    </source>
</evidence>
<dbReference type="PROSITE" id="PS50949">
    <property type="entry name" value="HTH_GNTR"/>
    <property type="match status" value="1"/>
</dbReference>
<dbReference type="Gene3D" id="3.90.1150.10">
    <property type="entry name" value="Aspartate Aminotransferase, domain 1"/>
    <property type="match status" value="1"/>
</dbReference>
<accession>A0A919Y0T3</accession>
<dbReference type="InterPro" id="IPR051446">
    <property type="entry name" value="HTH_trans_reg/aminotransferase"/>
</dbReference>
<dbReference type="GO" id="GO:0003677">
    <property type="term" value="F:DNA binding"/>
    <property type="evidence" value="ECO:0007669"/>
    <property type="project" value="UniProtKB-KW"/>
</dbReference>
<evidence type="ECO:0000256" key="5">
    <source>
        <dbReference type="ARBA" id="ARBA00023015"/>
    </source>
</evidence>
<dbReference type="PANTHER" id="PTHR46577">
    <property type="entry name" value="HTH-TYPE TRANSCRIPTIONAL REGULATORY PROTEIN GABR"/>
    <property type="match status" value="1"/>
</dbReference>
<dbReference type="InterPro" id="IPR000524">
    <property type="entry name" value="Tscrpt_reg_HTH_GntR"/>
</dbReference>
<comment type="cofactor">
    <cofactor evidence="1">
        <name>pyridoxal 5'-phosphate</name>
        <dbReference type="ChEBI" id="CHEBI:597326"/>
    </cofactor>
</comment>
<dbReference type="SMART" id="SM00345">
    <property type="entry name" value="HTH_GNTR"/>
    <property type="match status" value="1"/>
</dbReference>
<dbReference type="Gene3D" id="3.40.640.10">
    <property type="entry name" value="Type I PLP-dependent aspartate aminotransferase-like (Major domain)"/>
    <property type="match status" value="1"/>
</dbReference>
<sequence>MSKSEQVYETVVQAILKEEWRPGDKLPSVRCMGSRLGLHRLTVLKAYQRLQEDGWIEVRTKSGFYVCEKSEETKKPDIKSPIYKDDSVLYQMSRALIAPDLLPNRHLSGDVKQLLDLEPRLLGTYSSTAGDLHLRESLADYLLETSSFYVSADELLITSGAQQAIDLAARAFVKPGDHVLIERPTYGPAIEALQEQKATLHPVDFTENGYDMNQVEHLMRTYRPVLFYINPTFHNPTGFTLSACQRKELVELAEQHKCLLLEDDVCHDIYFDGPPPPPCFFYDTEGVVVYIRSFSKYISPGLRISVMMARGDRLAKLLRIKAMTDNGSPLFNQAVFRHIFFTDRMQGHIAKLRLAMQLRKVCMEQQLEGSGLTWISPKGGLNLWVKLPPDWAADMLIRHSLKASVSFLPGAICDPWDSSTPYIRLSYSYLNEKQLAEGMKRLLQAGKMLQP</sequence>
<dbReference type="RefSeq" id="WP_212944134.1">
    <property type="nucleotide sequence ID" value="NZ_BORR01000033.1"/>
</dbReference>
<dbReference type="GO" id="GO:0003700">
    <property type="term" value="F:DNA-binding transcription factor activity"/>
    <property type="evidence" value="ECO:0007669"/>
    <property type="project" value="InterPro"/>
</dbReference>
<evidence type="ECO:0000256" key="3">
    <source>
        <dbReference type="ARBA" id="ARBA00022576"/>
    </source>
</evidence>
<keyword evidence="10" id="KW-1185">Reference proteome</keyword>
<dbReference type="Proteomes" id="UP000681162">
    <property type="component" value="Unassembled WGS sequence"/>
</dbReference>
<dbReference type="Pfam" id="PF00392">
    <property type="entry name" value="GntR"/>
    <property type="match status" value="1"/>
</dbReference>
<keyword evidence="3" id="KW-0032">Aminotransferase</keyword>
<protein>
    <submittedName>
        <fullName evidence="9">GntR family transcriptional regulator</fullName>
    </submittedName>
</protein>
<dbReference type="InterPro" id="IPR004839">
    <property type="entry name" value="Aminotransferase_I/II_large"/>
</dbReference>
<dbReference type="Gene3D" id="1.10.10.10">
    <property type="entry name" value="Winged helix-like DNA-binding domain superfamily/Winged helix DNA-binding domain"/>
    <property type="match status" value="1"/>
</dbReference>
<dbReference type="AlphaFoldDB" id="A0A919Y0T3"/>
<dbReference type="GO" id="GO:0008483">
    <property type="term" value="F:transaminase activity"/>
    <property type="evidence" value="ECO:0007669"/>
    <property type="project" value="UniProtKB-KW"/>
</dbReference>
<dbReference type="CDD" id="cd00609">
    <property type="entry name" value="AAT_like"/>
    <property type="match status" value="1"/>
</dbReference>
<dbReference type="PANTHER" id="PTHR46577:SF2">
    <property type="entry name" value="TRANSCRIPTIONAL REGULATORY PROTEIN"/>
    <property type="match status" value="1"/>
</dbReference>
<evidence type="ECO:0000313" key="10">
    <source>
        <dbReference type="Proteomes" id="UP000681162"/>
    </source>
</evidence>
<dbReference type="SUPFAM" id="SSF46785">
    <property type="entry name" value="Winged helix' DNA-binding domain"/>
    <property type="match status" value="1"/>
</dbReference>
<evidence type="ECO:0000256" key="2">
    <source>
        <dbReference type="ARBA" id="ARBA00005384"/>
    </source>
</evidence>
<dbReference type="Pfam" id="PF00155">
    <property type="entry name" value="Aminotran_1_2"/>
    <property type="match status" value="1"/>
</dbReference>
<feature type="domain" description="HTH gntR-type" evidence="8">
    <location>
        <begin position="1"/>
        <end position="69"/>
    </location>
</feature>
<comment type="caution">
    <text evidence="9">The sequence shown here is derived from an EMBL/GenBank/DDBJ whole genome shotgun (WGS) entry which is preliminary data.</text>
</comment>
<keyword evidence="7" id="KW-0804">Transcription</keyword>
<dbReference type="CDD" id="cd07377">
    <property type="entry name" value="WHTH_GntR"/>
    <property type="match status" value="1"/>
</dbReference>
<dbReference type="EMBL" id="BORR01000033">
    <property type="protein sequence ID" value="GIO40102.1"/>
    <property type="molecule type" value="Genomic_DNA"/>
</dbReference>
<gene>
    <name evidence="9" type="ORF">J41TS12_49630</name>
</gene>
<dbReference type="InterPro" id="IPR015424">
    <property type="entry name" value="PyrdxlP-dep_Trfase"/>
</dbReference>
<dbReference type="InterPro" id="IPR036388">
    <property type="entry name" value="WH-like_DNA-bd_sf"/>
</dbReference>
<reference evidence="9 10" key="1">
    <citation type="submission" date="2021-03" db="EMBL/GenBank/DDBJ databases">
        <title>Antimicrobial resistance genes in bacteria isolated from Japanese honey, and their potential for conferring macrolide and lincosamide resistance in the American foulbrood pathogen Paenibacillus larvae.</title>
        <authorList>
            <person name="Okamoto M."/>
            <person name="Kumagai M."/>
            <person name="Kanamori H."/>
            <person name="Takamatsu D."/>
        </authorList>
    </citation>
    <scope>NUCLEOTIDE SEQUENCE [LARGE SCALE GENOMIC DNA]</scope>
    <source>
        <strain evidence="9 10">J41TS12</strain>
    </source>
</reference>
<evidence type="ECO:0000256" key="1">
    <source>
        <dbReference type="ARBA" id="ARBA00001933"/>
    </source>
</evidence>
<dbReference type="InterPro" id="IPR036390">
    <property type="entry name" value="WH_DNA-bd_sf"/>
</dbReference>
<proteinExistence type="inferred from homology"/>
<comment type="similarity">
    <text evidence="2">In the C-terminal section; belongs to the class-I pyridoxal-phosphate-dependent aminotransferase family.</text>
</comment>
<keyword evidence="4" id="KW-0663">Pyridoxal phosphate</keyword>
<dbReference type="SUPFAM" id="SSF53383">
    <property type="entry name" value="PLP-dependent transferases"/>
    <property type="match status" value="1"/>
</dbReference>
<keyword evidence="5" id="KW-0805">Transcription regulation</keyword>
<evidence type="ECO:0000256" key="4">
    <source>
        <dbReference type="ARBA" id="ARBA00022898"/>
    </source>
</evidence>
<dbReference type="GO" id="GO:0030170">
    <property type="term" value="F:pyridoxal phosphate binding"/>
    <property type="evidence" value="ECO:0007669"/>
    <property type="project" value="InterPro"/>
</dbReference>
<evidence type="ECO:0000259" key="8">
    <source>
        <dbReference type="PROSITE" id="PS50949"/>
    </source>
</evidence>
<keyword evidence="6" id="KW-0238">DNA-binding</keyword>
<name>A0A919Y0T3_9BACL</name>
<evidence type="ECO:0000313" key="9">
    <source>
        <dbReference type="EMBL" id="GIO40102.1"/>
    </source>
</evidence>
<dbReference type="InterPro" id="IPR015421">
    <property type="entry name" value="PyrdxlP-dep_Trfase_major"/>
</dbReference>
<keyword evidence="3" id="KW-0808">Transferase</keyword>
<organism evidence="9 10">
    <name type="scientific">Paenibacillus antibioticophila</name>
    <dbReference type="NCBI Taxonomy" id="1274374"/>
    <lineage>
        <taxon>Bacteria</taxon>
        <taxon>Bacillati</taxon>
        <taxon>Bacillota</taxon>
        <taxon>Bacilli</taxon>
        <taxon>Bacillales</taxon>
        <taxon>Paenibacillaceae</taxon>
        <taxon>Paenibacillus</taxon>
    </lineage>
</organism>
<dbReference type="InterPro" id="IPR015422">
    <property type="entry name" value="PyrdxlP-dep_Trfase_small"/>
</dbReference>